<organism evidence="2 3">
    <name type="scientific">Solanum tuberosum</name>
    <name type="common">Potato</name>
    <dbReference type="NCBI Taxonomy" id="4113"/>
    <lineage>
        <taxon>Eukaryota</taxon>
        <taxon>Viridiplantae</taxon>
        <taxon>Streptophyta</taxon>
        <taxon>Embryophyta</taxon>
        <taxon>Tracheophyta</taxon>
        <taxon>Spermatophyta</taxon>
        <taxon>Magnoliopsida</taxon>
        <taxon>eudicotyledons</taxon>
        <taxon>Gunneridae</taxon>
        <taxon>Pentapetalae</taxon>
        <taxon>asterids</taxon>
        <taxon>lamiids</taxon>
        <taxon>Solanales</taxon>
        <taxon>Solanaceae</taxon>
        <taxon>Solanoideae</taxon>
        <taxon>Solaneae</taxon>
        <taxon>Solanum</taxon>
    </lineage>
</organism>
<accession>M0ZPY7</accession>
<dbReference type="Proteomes" id="UP000011115">
    <property type="component" value="Unassembled WGS sequence"/>
</dbReference>
<feature type="compositionally biased region" description="Basic and acidic residues" evidence="1">
    <location>
        <begin position="75"/>
        <end position="87"/>
    </location>
</feature>
<dbReference type="PaxDb" id="4113-PGSC0003DMT400005482"/>
<protein>
    <submittedName>
        <fullName evidence="2">Uncharacterized protein</fullName>
    </submittedName>
</protein>
<dbReference type="InParanoid" id="M0ZPY7"/>
<dbReference type="AlphaFoldDB" id="M0ZPY7"/>
<keyword evidence="3" id="KW-1185">Reference proteome</keyword>
<proteinExistence type="predicted"/>
<name>M0ZPY7_SOLTU</name>
<reference evidence="3" key="1">
    <citation type="journal article" date="2011" name="Nature">
        <title>Genome sequence and analysis of the tuber crop potato.</title>
        <authorList>
            <consortium name="The Potato Genome Sequencing Consortium"/>
        </authorList>
    </citation>
    <scope>NUCLEOTIDE SEQUENCE [LARGE SCALE GENOMIC DNA]</scope>
    <source>
        <strain evidence="3">cv. DM1-3 516 R44</strain>
    </source>
</reference>
<evidence type="ECO:0000313" key="3">
    <source>
        <dbReference type="Proteomes" id="UP000011115"/>
    </source>
</evidence>
<evidence type="ECO:0000256" key="1">
    <source>
        <dbReference type="SAM" id="MobiDB-lite"/>
    </source>
</evidence>
<dbReference type="Gramene" id="PGSC0003DMT400005482">
    <property type="protein sequence ID" value="PGSC0003DMT400005482"/>
    <property type="gene ID" value="PGSC0003DMG400002140"/>
</dbReference>
<dbReference type="HOGENOM" id="CLU_2350794_0_0_1"/>
<evidence type="ECO:0000313" key="2">
    <source>
        <dbReference type="EnsemblPlants" id="PGSC0003DMT400005482"/>
    </source>
</evidence>
<dbReference type="EnsemblPlants" id="PGSC0003DMT400005482">
    <property type="protein sequence ID" value="PGSC0003DMT400005482"/>
    <property type="gene ID" value="PGSC0003DMG400002140"/>
</dbReference>
<feature type="region of interest" description="Disordered" evidence="1">
    <location>
        <begin position="75"/>
        <end position="97"/>
    </location>
</feature>
<reference evidence="2" key="2">
    <citation type="submission" date="2015-06" db="UniProtKB">
        <authorList>
            <consortium name="EnsemblPlants"/>
        </authorList>
    </citation>
    <scope>IDENTIFICATION</scope>
    <source>
        <strain evidence="2">DM1-3 516 R44</strain>
    </source>
</reference>
<sequence length="97" mass="10338">MAYGLYGAGLSSLTHVMIPFASCLTWNTSPTVEVTALSGKNERPFAVINSIHMKCCGNGFNLGAEGGKMSKRITSKDHLKSEQHCESIADSSGSRSQ</sequence>